<dbReference type="InterPro" id="IPR051617">
    <property type="entry name" value="UNC-93-like_regulator"/>
</dbReference>
<dbReference type="Pfam" id="PF05978">
    <property type="entry name" value="UNC-93"/>
    <property type="match status" value="1"/>
</dbReference>
<name>A0A0M3I6S3_ASCLU</name>
<feature type="transmembrane region" description="Helical" evidence="6">
    <location>
        <begin position="32"/>
        <end position="53"/>
    </location>
</feature>
<dbReference type="GO" id="GO:0016020">
    <property type="term" value="C:membrane"/>
    <property type="evidence" value="ECO:0007669"/>
    <property type="project" value="UniProtKB-SubCell"/>
</dbReference>
<comment type="similarity">
    <text evidence="2">Belongs to the unc-93 family.</text>
</comment>
<evidence type="ECO:0000256" key="1">
    <source>
        <dbReference type="ARBA" id="ARBA00004141"/>
    </source>
</evidence>
<dbReference type="Proteomes" id="UP000036681">
    <property type="component" value="Unplaced"/>
</dbReference>
<protein>
    <submittedName>
        <fullName evidence="8">UNC93-like protein MFSD11</fullName>
    </submittedName>
</protein>
<comment type="subcellular location">
    <subcellularLocation>
        <location evidence="1">Membrane</location>
        <topology evidence="1">Multi-pass membrane protein</topology>
    </subcellularLocation>
</comment>
<dbReference type="PANTHER" id="PTHR23294:SF18">
    <property type="entry name" value="UNC93-LIKE PROTEIN MFSD11"/>
    <property type="match status" value="1"/>
</dbReference>
<evidence type="ECO:0000256" key="2">
    <source>
        <dbReference type="ARBA" id="ARBA00009172"/>
    </source>
</evidence>
<dbReference type="InterPro" id="IPR010291">
    <property type="entry name" value="Ion_channel_UNC-93"/>
</dbReference>
<feature type="transmembrane region" description="Helical" evidence="6">
    <location>
        <begin position="159"/>
        <end position="180"/>
    </location>
</feature>
<reference evidence="8" key="1">
    <citation type="submission" date="2017-02" db="UniProtKB">
        <authorList>
            <consortium name="WormBaseParasite"/>
        </authorList>
    </citation>
    <scope>IDENTIFICATION</scope>
</reference>
<dbReference type="Gene3D" id="1.20.1250.20">
    <property type="entry name" value="MFS general substrate transporter like domains"/>
    <property type="match status" value="1"/>
</dbReference>
<feature type="transmembrane region" description="Helical" evidence="6">
    <location>
        <begin position="128"/>
        <end position="147"/>
    </location>
</feature>
<proteinExistence type="inferred from homology"/>
<keyword evidence="4 6" id="KW-1133">Transmembrane helix</keyword>
<keyword evidence="5 6" id="KW-0472">Membrane</keyword>
<feature type="transmembrane region" description="Helical" evidence="6">
    <location>
        <begin position="200"/>
        <end position="217"/>
    </location>
</feature>
<keyword evidence="7" id="KW-1185">Reference proteome</keyword>
<evidence type="ECO:0000313" key="8">
    <source>
        <dbReference type="WBParaSite" id="ALUE_0001278501-mRNA-1"/>
    </source>
</evidence>
<sequence>MVIGGLILLAIFESESGRGGSASTRNFSDEKIRLIFGVFSVLSFLSNVTFFLLPKRKPENALEDPNVNETKKGFWASLLEIFETFASPKLWLLSFSWLHLGLSTGFWLGPYATTLIFTDSLSKFKTLIPFYACSVGLGEVVCGVIVSRGAKKMENFGRLPTIAIAFVTHTIAFVLILLSTPRYSSLRPNTDDALLIAPNYYIALFCGFLIGIADGCWNTARNCIVATLMPKRRAQGFSISKLFQSLASCALYFLSPVLDIYAHITVLFISLVAACVTFTIVTIRANQKERRISSMQAVLNARHYSFSVE</sequence>
<dbReference type="PANTHER" id="PTHR23294">
    <property type="entry name" value="ET TRANSLATION PRODUCT-RELATED"/>
    <property type="match status" value="1"/>
</dbReference>
<organism evidence="7 8">
    <name type="scientific">Ascaris lumbricoides</name>
    <name type="common">Giant roundworm</name>
    <dbReference type="NCBI Taxonomy" id="6252"/>
    <lineage>
        <taxon>Eukaryota</taxon>
        <taxon>Metazoa</taxon>
        <taxon>Ecdysozoa</taxon>
        <taxon>Nematoda</taxon>
        <taxon>Chromadorea</taxon>
        <taxon>Rhabditida</taxon>
        <taxon>Spirurina</taxon>
        <taxon>Ascaridomorpha</taxon>
        <taxon>Ascaridoidea</taxon>
        <taxon>Ascarididae</taxon>
        <taxon>Ascaris</taxon>
    </lineage>
</organism>
<feature type="transmembrane region" description="Helical" evidence="6">
    <location>
        <begin position="237"/>
        <end position="254"/>
    </location>
</feature>
<evidence type="ECO:0000256" key="5">
    <source>
        <dbReference type="ARBA" id="ARBA00023136"/>
    </source>
</evidence>
<feature type="transmembrane region" description="Helical" evidence="6">
    <location>
        <begin position="260"/>
        <end position="283"/>
    </location>
</feature>
<dbReference type="WBParaSite" id="ALUE_0001278501-mRNA-1">
    <property type="protein sequence ID" value="ALUE_0001278501-mRNA-1"/>
    <property type="gene ID" value="ALUE_0001278501"/>
</dbReference>
<evidence type="ECO:0000256" key="3">
    <source>
        <dbReference type="ARBA" id="ARBA00022692"/>
    </source>
</evidence>
<evidence type="ECO:0000256" key="4">
    <source>
        <dbReference type="ARBA" id="ARBA00022989"/>
    </source>
</evidence>
<feature type="transmembrane region" description="Helical" evidence="6">
    <location>
        <begin position="90"/>
        <end position="108"/>
    </location>
</feature>
<dbReference type="SUPFAM" id="SSF103473">
    <property type="entry name" value="MFS general substrate transporter"/>
    <property type="match status" value="1"/>
</dbReference>
<keyword evidence="3 6" id="KW-0812">Transmembrane</keyword>
<accession>A0A0M3I6S3</accession>
<evidence type="ECO:0000313" key="7">
    <source>
        <dbReference type="Proteomes" id="UP000036681"/>
    </source>
</evidence>
<dbReference type="InterPro" id="IPR036259">
    <property type="entry name" value="MFS_trans_sf"/>
</dbReference>
<evidence type="ECO:0000256" key="6">
    <source>
        <dbReference type="SAM" id="Phobius"/>
    </source>
</evidence>
<dbReference type="AlphaFoldDB" id="A0A0M3I6S3"/>